<dbReference type="RefSeq" id="XP_013433099.1">
    <property type="nucleotide sequence ID" value="XM_013577645.1"/>
</dbReference>
<dbReference type="GeneID" id="25477685"/>
<gene>
    <name evidence="2" type="ORF">ENH_00075550</name>
</gene>
<reference evidence="2" key="2">
    <citation type="submission" date="2013-10" db="EMBL/GenBank/DDBJ databases">
        <authorList>
            <person name="Aslett M."/>
        </authorList>
    </citation>
    <scope>NUCLEOTIDE SEQUENCE [LARGE SCALE GENOMIC DNA]</scope>
    <source>
        <strain evidence="2">Houghton</strain>
    </source>
</reference>
<sequence length="133" mass="14471">MVRLHIPQTHTATQANGPRRTQQIQFDAGEVAAAITASMGVAAVAVLTAGTISFFYGWAVNASGLTPFASFLPVLFLKPRICTLHLVIRKNTTVAMMNEARATATSERSLVFRGEVRLFKLNIGLVPYSFETM</sequence>
<feature type="transmembrane region" description="Helical" evidence="1">
    <location>
        <begin position="31"/>
        <end position="56"/>
    </location>
</feature>
<keyword evidence="1" id="KW-1133">Transmembrane helix</keyword>
<protein>
    <submittedName>
        <fullName evidence="2">Uncharacterized protein</fullName>
    </submittedName>
</protein>
<dbReference type="Proteomes" id="UP000030754">
    <property type="component" value="Unassembled WGS sequence"/>
</dbReference>
<accession>U6MK80</accession>
<dbReference type="EMBL" id="HG722984">
    <property type="protein sequence ID" value="CDJ64632.1"/>
    <property type="molecule type" value="Genomic_DNA"/>
</dbReference>
<evidence type="ECO:0000256" key="1">
    <source>
        <dbReference type="SAM" id="Phobius"/>
    </source>
</evidence>
<evidence type="ECO:0000313" key="2">
    <source>
        <dbReference type="EMBL" id="CDJ64632.1"/>
    </source>
</evidence>
<dbReference type="VEuPathDB" id="ToxoDB:ENH_00075550"/>
<organism evidence="2 3">
    <name type="scientific">Eimeria necatrix</name>
    <dbReference type="NCBI Taxonomy" id="51315"/>
    <lineage>
        <taxon>Eukaryota</taxon>
        <taxon>Sar</taxon>
        <taxon>Alveolata</taxon>
        <taxon>Apicomplexa</taxon>
        <taxon>Conoidasida</taxon>
        <taxon>Coccidia</taxon>
        <taxon>Eucoccidiorida</taxon>
        <taxon>Eimeriorina</taxon>
        <taxon>Eimeriidae</taxon>
        <taxon>Eimeria</taxon>
    </lineage>
</organism>
<keyword evidence="1" id="KW-0472">Membrane</keyword>
<keyword evidence="1" id="KW-0812">Transmembrane</keyword>
<evidence type="ECO:0000313" key="3">
    <source>
        <dbReference type="Proteomes" id="UP000030754"/>
    </source>
</evidence>
<name>U6MK80_9EIME</name>
<reference evidence="2" key="1">
    <citation type="submission" date="2013-10" db="EMBL/GenBank/DDBJ databases">
        <title>Genomic analysis of the causative agents of coccidiosis in chickens.</title>
        <authorList>
            <person name="Reid A.J."/>
            <person name="Blake D."/>
            <person name="Billington K."/>
            <person name="Browne H."/>
            <person name="Dunn M."/>
            <person name="Hung S."/>
            <person name="Kawahara F."/>
            <person name="Miranda-Saavedra D."/>
            <person name="Mourier T."/>
            <person name="Nagra H."/>
            <person name="Otto T.D."/>
            <person name="Rawlings N."/>
            <person name="Sanchez A."/>
            <person name="Sanders M."/>
            <person name="Subramaniam C."/>
            <person name="Tay Y."/>
            <person name="Dear P."/>
            <person name="Doerig C."/>
            <person name="Gruber A."/>
            <person name="Parkinson J."/>
            <person name="Shirley M."/>
            <person name="Wan K.L."/>
            <person name="Berriman M."/>
            <person name="Tomley F."/>
            <person name="Pain A."/>
        </authorList>
    </citation>
    <scope>NUCLEOTIDE SEQUENCE [LARGE SCALE GENOMIC DNA]</scope>
    <source>
        <strain evidence="2">Houghton</strain>
    </source>
</reference>
<keyword evidence="3" id="KW-1185">Reference proteome</keyword>
<dbReference type="AlphaFoldDB" id="U6MK80"/>
<proteinExistence type="predicted"/>
<dbReference type="OrthoDB" id="10354708at2759"/>